<name>A0ABS1L0K0_9BACT</name>
<protein>
    <submittedName>
        <fullName evidence="1">Uncharacterized protein</fullName>
    </submittedName>
</protein>
<organism evidence="1 2">
    <name type="scientific">Chryseolinea lacunae</name>
    <dbReference type="NCBI Taxonomy" id="2801331"/>
    <lineage>
        <taxon>Bacteria</taxon>
        <taxon>Pseudomonadati</taxon>
        <taxon>Bacteroidota</taxon>
        <taxon>Cytophagia</taxon>
        <taxon>Cytophagales</taxon>
        <taxon>Fulvivirgaceae</taxon>
        <taxon>Chryseolinea</taxon>
    </lineage>
</organism>
<dbReference type="RefSeq" id="WP_202015457.1">
    <property type="nucleotide sequence ID" value="NZ_JAERRB010000014.1"/>
</dbReference>
<gene>
    <name evidence="1" type="ORF">JI741_28345</name>
</gene>
<keyword evidence="2" id="KW-1185">Reference proteome</keyword>
<dbReference type="Proteomes" id="UP000613030">
    <property type="component" value="Unassembled WGS sequence"/>
</dbReference>
<reference evidence="1 2" key="1">
    <citation type="submission" date="2021-01" db="EMBL/GenBank/DDBJ databases">
        <title>Chryseolinea sp. Jin1 Genome sequencing and assembly.</title>
        <authorList>
            <person name="Kim I."/>
        </authorList>
    </citation>
    <scope>NUCLEOTIDE SEQUENCE [LARGE SCALE GENOMIC DNA]</scope>
    <source>
        <strain evidence="1 2">Jin1</strain>
    </source>
</reference>
<dbReference type="EMBL" id="JAERRB010000014">
    <property type="protein sequence ID" value="MBL0745174.1"/>
    <property type="molecule type" value="Genomic_DNA"/>
</dbReference>
<proteinExistence type="predicted"/>
<sequence>MTFEEFNATLKQQQPPAGTAPLLQALWFDAKGQWDKAHDIAQDIHTDEGSWVHAYLHRREGDLGNAGYWYRLAHKPACQKGLSDEWKDIVTDLLQH</sequence>
<evidence type="ECO:0000313" key="1">
    <source>
        <dbReference type="EMBL" id="MBL0745174.1"/>
    </source>
</evidence>
<accession>A0ABS1L0K0</accession>
<comment type="caution">
    <text evidence="1">The sequence shown here is derived from an EMBL/GenBank/DDBJ whole genome shotgun (WGS) entry which is preliminary data.</text>
</comment>
<evidence type="ECO:0000313" key="2">
    <source>
        <dbReference type="Proteomes" id="UP000613030"/>
    </source>
</evidence>